<evidence type="ECO:0000313" key="3">
    <source>
        <dbReference type="Proteomes" id="UP000663828"/>
    </source>
</evidence>
<accession>A0A816C631</accession>
<dbReference type="PANTHER" id="PTHR38332">
    <property type="entry name" value="PROTEIN CBG11604"/>
    <property type="match status" value="1"/>
</dbReference>
<gene>
    <name evidence="2" type="ORF">XAT740_LOCUS49607</name>
</gene>
<dbReference type="EMBL" id="CAJNOR010007391">
    <property type="protein sequence ID" value="CAF1616315.1"/>
    <property type="molecule type" value="Genomic_DNA"/>
</dbReference>
<evidence type="ECO:0000256" key="1">
    <source>
        <dbReference type="SAM" id="SignalP"/>
    </source>
</evidence>
<reference evidence="2" key="1">
    <citation type="submission" date="2021-02" db="EMBL/GenBank/DDBJ databases">
        <authorList>
            <person name="Nowell W R."/>
        </authorList>
    </citation>
    <scope>NUCLEOTIDE SEQUENCE</scope>
</reference>
<organism evidence="2 3">
    <name type="scientific">Adineta ricciae</name>
    <name type="common">Rotifer</name>
    <dbReference type="NCBI Taxonomy" id="249248"/>
    <lineage>
        <taxon>Eukaryota</taxon>
        <taxon>Metazoa</taxon>
        <taxon>Spiralia</taxon>
        <taxon>Gnathifera</taxon>
        <taxon>Rotifera</taxon>
        <taxon>Eurotatoria</taxon>
        <taxon>Bdelloidea</taxon>
        <taxon>Adinetida</taxon>
        <taxon>Adinetidae</taxon>
        <taxon>Adineta</taxon>
    </lineage>
</organism>
<protein>
    <recommendedName>
        <fullName evidence="4">Protein quiver</fullName>
    </recommendedName>
</protein>
<feature type="chain" id="PRO_5032681140" description="Protein quiver" evidence="1">
    <location>
        <begin position="22"/>
        <end position="166"/>
    </location>
</feature>
<sequence>MSNRIVMKQILTMFLFMVILSNDLVSSLSCYKCFSINGSNPSCEDLFHGDIAGRTSFLQTPCVTSLRKRNGTFPATHCIKLVAYSNAPKPVQYTYRTCGREELNDNGINRASHCGFVKLDWIDAHRRFRGCLQICDRDACNQTTYSFHSKWNIVFALSFFIMHVFG</sequence>
<name>A0A816C631_ADIRI</name>
<feature type="signal peptide" evidence="1">
    <location>
        <begin position="1"/>
        <end position="21"/>
    </location>
</feature>
<evidence type="ECO:0000313" key="2">
    <source>
        <dbReference type="EMBL" id="CAF1616315.1"/>
    </source>
</evidence>
<dbReference type="Proteomes" id="UP000663828">
    <property type="component" value="Unassembled WGS sequence"/>
</dbReference>
<comment type="caution">
    <text evidence="2">The sequence shown here is derived from an EMBL/GenBank/DDBJ whole genome shotgun (WGS) entry which is preliminary data.</text>
</comment>
<keyword evidence="1" id="KW-0732">Signal</keyword>
<proteinExistence type="predicted"/>
<dbReference type="PANTHER" id="PTHR38332:SF2">
    <property type="entry name" value="PROTEIN QUIVER"/>
    <property type="match status" value="1"/>
</dbReference>
<dbReference type="AlphaFoldDB" id="A0A816C631"/>
<evidence type="ECO:0008006" key="4">
    <source>
        <dbReference type="Google" id="ProtNLM"/>
    </source>
</evidence>
<keyword evidence="3" id="KW-1185">Reference proteome</keyword>